<dbReference type="GO" id="GO:0016787">
    <property type="term" value="F:hydrolase activity"/>
    <property type="evidence" value="ECO:0007669"/>
    <property type="project" value="UniProtKB-KW"/>
</dbReference>
<evidence type="ECO:0000313" key="4">
    <source>
        <dbReference type="EMBL" id="MDA4845007.1"/>
    </source>
</evidence>
<evidence type="ECO:0000259" key="3">
    <source>
        <dbReference type="SMART" id="SM00858"/>
    </source>
</evidence>
<accession>A0ABT4VJW9</accession>
<feature type="region of interest" description="Disordered" evidence="2">
    <location>
        <begin position="100"/>
        <end position="120"/>
    </location>
</feature>
<reference evidence="4" key="1">
    <citation type="submission" date="2022-11" db="EMBL/GenBank/DDBJ databases">
        <title>Hoeflea poritis sp. nov., isolated from scleractinian coral Porites lutea.</title>
        <authorList>
            <person name="Zhang G."/>
            <person name="Wei Q."/>
            <person name="Cai L."/>
        </authorList>
    </citation>
    <scope>NUCLEOTIDE SEQUENCE</scope>
    <source>
        <strain evidence="4">E7-10</strain>
    </source>
</reference>
<dbReference type="SMART" id="SM00858">
    <property type="entry name" value="SAF"/>
    <property type="match status" value="1"/>
</dbReference>
<dbReference type="CDD" id="cd11613">
    <property type="entry name" value="SAF_AH_GD"/>
    <property type="match status" value="1"/>
</dbReference>
<dbReference type="PANTHER" id="PTHR30536">
    <property type="entry name" value="ALTRONATE/GALACTARATE DEHYDRATASE"/>
    <property type="match status" value="1"/>
</dbReference>
<organism evidence="4 5">
    <name type="scientific">Hoeflea poritis</name>
    <dbReference type="NCBI Taxonomy" id="2993659"/>
    <lineage>
        <taxon>Bacteria</taxon>
        <taxon>Pseudomonadati</taxon>
        <taxon>Pseudomonadota</taxon>
        <taxon>Alphaproteobacteria</taxon>
        <taxon>Hyphomicrobiales</taxon>
        <taxon>Rhizobiaceae</taxon>
        <taxon>Hoeflea</taxon>
    </lineage>
</organism>
<dbReference type="Proteomes" id="UP001148313">
    <property type="component" value="Unassembled WGS sequence"/>
</dbReference>
<dbReference type="InterPro" id="IPR052172">
    <property type="entry name" value="UxaA_altronate/galactarate_dh"/>
</dbReference>
<sequence length="120" mass="12963">MGRIETLTDRLETDRRLLTLSPRDNVAVAKEAIPAGETFLVSGREIIAAVRIGLGHKVALRPIRAGEKVLKYGVPIGSATADIAVGDHVHLHNIRSDYTPTHSLDAARADHIGERNGEGR</sequence>
<dbReference type="EMBL" id="JAPJZH010000003">
    <property type="protein sequence ID" value="MDA4845007.1"/>
    <property type="molecule type" value="Genomic_DNA"/>
</dbReference>
<keyword evidence="5" id="KW-1185">Reference proteome</keyword>
<dbReference type="RefSeq" id="WP_271088560.1">
    <property type="nucleotide sequence ID" value="NZ_JAPJZH010000003.1"/>
</dbReference>
<evidence type="ECO:0000256" key="2">
    <source>
        <dbReference type="SAM" id="MobiDB-lite"/>
    </source>
</evidence>
<comment type="caution">
    <text evidence="4">The sequence shown here is derived from an EMBL/GenBank/DDBJ whole genome shotgun (WGS) entry which is preliminary data.</text>
</comment>
<feature type="domain" description="SAF" evidence="3">
    <location>
        <begin position="24"/>
        <end position="95"/>
    </location>
</feature>
<keyword evidence="1" id="KW-0456">Lyase</keyword>
<dbReference type="InterPro" id="IPR044144">
    <property type="entry name" value="SAF_UxaA/GarD"/>
</dbReference>
<feature type="compositionally biased region" description="Basic and acidic residues" evidence="2">
    <location>
        <begin position="105"/>
        <end position="120"/>
    </location>
</feature>
<keyword evidence="4" id="KW-0378">Hydrolase</keyword>
<evidence type="ECO:0000256" key="1">
    <source>
        <dbReference type="ARBA" id="ARBA00023239"/>
    </source>
</evidence>
<protein>
    <submittedName>
        <fullName evidence="4">UxaA family hydrolase</fullName>
    </submittedName>
</protein>
<name>A0ABT4VJW9_9HYPH</name>
<evidence type="ECO:0000313" key="5">
    <source>
        <dbReference type="Proteomes" id="UP001148313"/>
    </source>
</evidence>
<dbReference type="Gene3D" id="2.30.130.110">
    <property type="match status" value="1"/>
</dbReference>
<dbReference type="Pfam" id="PF08666">
    <property type="entry name" value="SAF"/>
    <property type="match status" value="1"/>
</dbReference>
<dbReference type="PANTHER" id="PTHR30536:SF5">
    <property type="entry name" value="ALTRONATE DEHYDRATASE"/>
    <property type="match status" value="1"/>
</dbReference>
<proteinExistence type="predicted"/>
<dbReference type="InterPro" id="IPR013974">
    <property type="entry name" value="SAF"/>
</dbReference>
<gene>
    <name evidence="4" type="ORF">OOZ53_06575</name>
</gene>